<accession>A0A927IEY4</accession>
<organism evidence="2 3">
    <name type="scientific">Streptomyces chumphonensis</name>
    <dbReference type="NCBI Taxonomy" id="1214925"/>
    <lineage>
        <taxon>Bacteria</taxon>
        <taxon>Bacillati</taxon>
        <taxon>Actinomycetota</taxon>
        <taxon>Actinomycetes</taxon>
        <taxon>Kitasatosporales</taxon>
        <taxon>Streptomycetaceae</taxon>
        <taxon>Streptomyces</taxon>
    </lineage>
</organism>
<evidence type="ECO:0000313" key="2">
    <source>
        <dbReference type="EMBL" id="MBD3934380.1"/>
    </source>
</evidence>
<dbReference type="Pfam" id="PF19690">
    <property type="entry name" value="DUF6191"/>
    <property type="match status" value="1"/>
</dbReference>
<dbReference type="EMBL" id="JACXYU010000016">
    <property type="protein sequence ID" value="MBD3934380.1"/>
    <property type="molecule type" value="Genomic_DNA"/>
</dbReference>
<reference evidence="2" key="1">
    <citation type="submission" date="2020-09" db="EMBL/GenBank/DDBJ databases">
        <title>Secondary metabolite and genome analysis of marine Streptomyces chumphonensis KK1-2T.</title>
        <authorList>
            <person name="Phongsopitanun W."/>
            <person name="Kanchanasin P."/>
            <person name="Pittayakhajonwut P."/>
            <person name="Suwanborirux K."/>
            <person name="Tanasupawat S."/>
        </authorList>
    </citation>
    <scope>NUCLEOTIDE SEQUENCE</scope>
    <source>
        <strain evidence="2">KK1-2</strain>
    </source>
</reference>
<name>A0A927IEY4_9ACTN</name>
<protein>
    <submittedName>
        <fullName evidence="2">Uncharacterized protein</fullName>
    </submittedName>
</protein>
<feature type="region of interest" description="Disordered" evidence="1">
    <location>
        <begin position="1"/>
        <end position="43"/>
    </location>
</feature>
<keyword evidence="3" id="KW-1185">Reference proteome</keyword>
<dbReference type="Proteomes" id="UP000632289">
    <property type="component" value="Unassembled WGS sequence"/>
</dbReference>
<sequence>MFGPAEELFTPGVQHAEEERQRLEHTRVEEGDHGPGRGPVDLDSGHVLIALPFAAAVLPPRPRLEEGGDEEGEPEGLAV</sequence>
<comment type="caution">
    <text evidence="2">The sequence shown here is derived from an EMBL/GenBank/DDBJ whole genome shotgun (WGS) entry which is preliminary data.</text>
</comment>
<evidence type="ECO:0000256" key="1">
    <source>
        <dbReference type="SAM" id="MobiDB-lite"/>
    </source>
</evidence>
<dbReference type="AlphaFoldDB" id="A0A927IEY4"/>
<feature type="compositionally biased region" description="Acidic residues" evidence="1">
    <location>
        <begin position="67"/>
        <end position="79"/>
    </location>
</feature>
<feature type="compositionally biased region" description="Basic and acidic residues" evidence="1">
    <location>
        <begin position="15"/>
        <end position="35"/>
    </location>
</feature>
<gene>
    <name evidence="2" type="ORF">IF129_22810</name>
</gene>
<dbReference type="RefSeq" id="WP_191211677.1">
    <property type="nucleotide sequence ID" value="NZ_BAABKL010000001.1"/>
</dbReference>
<dbReference type="InterPro" id="IPR045684">
    <property type="entry name" value="DUF6191"/>
</dbReference>
<feature type="region of interest" description="Disordered" evidence="1">
    <location>
        <begin position="59"/>
        <end position="79"/>
    </location>
</feature>
<evidence type="ECO:0000313" key="3">
    <source>
        <dbReference type="Proteomes" id="UP000632289"/>
    </source>
</evidence>
<proteinExistence type="predicted"/>